<proteinExistence type="predicted"/>
<dbReference type="AlphaFoldDB" id="A0A930W2J6"/>
<dbReference type="EMBL" id="JABZGW010000017">
    <property type="protein sequence ID" value="MBF4807257.1"/>
    <property type="molecule type" value="Genomic_DNA"/>
</dbReference>
<evidence type="ECO:0000313" key="2">
    <source>
        <dbReference type="Proteomes" id="UP000698335"/>
    </source>
</evidence>
<accession>A0A930W2J6</accession>
<sequence length="97" mass="10846">MAKTYSASGPHGTVHLRYEPSKLDELLKGDKMQRKLLRKAEKVRDRATSMYGGRHYGARVTVGKKRAHGVVYTADRHAMRSNVLHNTLQKALGNSKG</sequence>
<evidence type="ECO:0000313" key="1">
    <source>
        <dbReference type="EMBL" id="MBF4807257.1"/>
    </source>
</evidence>
<name>A0A930W2J6_9ACTN</name>
<reference evidence="1" key="1">
    <citation type="submission" date="2020-04" db="EMBL/GenBank/DDBJ databases">
        <title>Deep metagenomics examines the oral microbiome during advanced dental caries in children, revealing novel taxa and co-occurrences with host molecules.</title>
        <authorList>
            <person name="Baker J.L."/>
            <person name="Morton J.T."/>
            <person name="Dinis M."/>
            <person name="Alvarez R."/>
            <person name="Tran N.C."/>
            <person name="Knight R."/>
            <person name="Edlund A."/>
        </authorList>
    </citation>
    <scope>NUCLEOTIDE SEQUENCE</scope>
    <source>
        <strain evidence="1">JCVI_38_bin.5</strain>
    </source>
</reference>
<dbReference type="Proteomes" id="UP000698335">
    <property type="component" value="Unassembled WGS sequence"/>
</dbReference>
<organism evidence="1 2">
    <name type="scientific">Lancefieldella rimae</name>
    <dbReference type="NCBI Taxonomy" id="1383"/>
    <lineage>
        <taxon>Bacteria</taxon>
        <taxon>Bacillati</taxon>
        <taxon>Actinomycetota</taxon>
        <taxon>Coriobacteriia</taxon>
        <taxon>Coriobacteriales</taxon>
        <taxon>Atopobiaceae</taxon>
        <taxon>Lancefieldella</taxon>
    </lineage>
</organism>
<protein>
    <submittedName>
        <fullName evidence="1">Uncharacterized protein</fullName>
    </submittedName>
</protein>
<comment type="caution">
    <text evidence="1">The sequence shown here is derived from an EMBL/GenBank/DDBJ whole genome shotgun (WGS) entry which is preliminary data.</text>
</comment>
<gene>
    <name evidence="1" type="ORF">HXK26_00980</name>
</gene>